<proteinExistence type="predicted"/>
<evidence type="ECO:0000256" key="2">
    <source>
        <dbReference type="SAM" id="SignalP"/>
    </source>
</evidence>
<dbReference type="InterPro" id="IPR002048">
    <property type="entry name" value="EF_hand_dom"/>
</dbReference>
<keyword evidence="2" id="KW-0732">Signal</keyword>
<keyword evidence="5" id="KW-1185">Reference proteome</keyword>
<reference evidence="5" key="1">
    <citation type="submission" date="2017-04" db="EMBL/GenBank/DDBJ databases">
        <authorList>
            <person name="Varghese N."/>
            <person name="Submissions S."/>
        </authorList>
    </citation>
    <scope>NUCLEOTIDE SEQUENCE [LARGE SCALE GENOMIC DNA]</scope>
</reference>
<dbReference type="InterPro" id="IPR011992">
    <property type="entry name" value="EF-hand-dom_pair"/>
</dbReference>
<dbReference type="GO" id="GO:0005509">
    <property type="term" value="F:calcium ion binding"/>
    <property type="evidence" value="ECO:0007669"/>
    <property type="project" value="InterPro"/>
</dbReference>
<dbReference type="PROSITE" id="PS00018">
    <property type="entry name" value="EF_HAND_1"/>
    <property type="match status" value="1"/>
</dbReference>
<feature type="signal peptide" evidence="2">
    <location>
        <begin position="1"/>
        <end position="20"/>
    </location>
</feature>
<dbReference type="Proteomes" id="UP000194474">
    <property type="component" value="Unassembled WGS sequence"/>
</dbReference>
<gene>
    <name evidence="4" type="ORF">SAMN06295905_3428</name>
</gene>
<evidence type="ECO:0000313" key="5">
    <source>
        <dbReference type="Proteomes" id="UP000194474"/>
    </source>
</evidence>
<dbReference type="PROSITE" id="PS50222">
    <property type="entry name" value="EF_HAND_2"/>
    <property type="match status" value="1"/>
</dbReference>
<feature type="compositionally biased region" description="Low complexity" evidence="1">
    <location>
        <begin position="79"/>
        <end position="92"/>
    </location>
</feature>
<accession>A0A1Y6GDH5</accession>
<sequence length="118" mass="11723">MKKFVLGLAALAALSVPALAQAPLNFADVDTDGNGELSFVELQAVWPDLTQEQFAAADLDGSGGLNAEELNGLQPATLAPAPMDGGAMAPAPLDGMAPAPAPEPAPSGDAGTSLLNTN</sequence>
<name>A0A1Y6GDH5_9HYPH</name>
<evidence type="ECO:0000313" key="4">
    <source>
        <dbReference type="EMBL" id="SMQ86129.1"/>
    </source>
</evidence>
<dbReference type="AlphaFoldDB" id="A0A1Y6GDH5"/>
<evidence type="ECO:0000256" key="1">
    <source>
        <dbReference type="SAM" id="MobiDB-lite"/>
    </source>
</evidence>
<dbReference type="OrthoDB" id="5470953at2"/>
<dbReference type="Gene3D" id="1.10.238.10">
    <property type="entry name" value="EF-hand"/>
    <property type="match status" value="1"/>
</dbReference>
<dbReference type="SUPFAM" id="SSF47473">
    <property type="entry name" value="EF-hand"/>
    <property type="match status" value="1"/>
</dbReference>
<evidence type="ECO:0000259" key="3">
    <source>
        <dbReference type="PROSITE" id="PS50222"/>
    </source>
</evidence>
<feature type="region of interest" description="Disordered" evidence="1">
    <location>
        <begin position="60"/>
        <end position="118"/>
    </location>
</feature>
<dbReference type="CDD" id="cd00051">
    <property type="entry name" value="EFh"/>
    <property type="match status" value="1"/>
</dbReference>
<organism evidence="4 5">
    <name type="scientific">Devosia lucknowensis</name>
    <dbReference type="NCBI Taxonomy" id="1096929"/>
    <lineage>
        <taxon>Bacteria</taxon>
        <taxon>Pseudomonadati</taxon>
        <taxon>Pseudomonadota</taxon>
        <taxon>Alphaproteobacteria</taxon>
        <taxon>Hyphomicrobiales</taxon>
        <taxon>Devosiaceae</taxon>
        <taxon>Devosia</taxon>
    </lineage>
</organism>
<protein>
    <submittedName>
        <fullName evidence="4">EF hand</fullName>
    </submittedName>
</protein>
<dbReference type="RefSeq" id="WP_140049031.1">
    <property type="nucleotide sequence ID" value="NZ_FXWK01000002.1"/>
</dbReference>
<feature type="chain" id="PRO_5013119799" evidence="2">
    <location>
        <begin position="21"/>
        <end position="118"/>
    </location>
</feature>
<dbReference type="EMBL" id="FXWK01000002">
    <property type="protein sequence ID" value="SMQ86129.1"/>
    <property type="molecule type" value="Genomic_DNA"/>
</dbReference>
<dbReference type="Pfam" id="PF13202">
    <property type="entry name" value="EF-hand_5"/>
    <property type="match status" value="2"/>
</dbReference>
<feature type="domain" description="EF-hand" evidence="3">
    <location>
        <begin position="26"/>
        <end position="52"/>
    </location>
</feature>
<dbReference type="InterPro" id="IPR018247">
    <property type="entry name" value="EF_Hand_1_Ca_BS"/>
</dbReference>